<dbReference type="PROSITE" id="PS50928">
    <property type="entry name" value="ABC_TM1"/>
    <property type="match status" value="1"/>
</dbReference>
<evidence type="ECO:0000256" key="1">
    <source>
        <dbReference type="ARBA" id="ARBA00004651"/>
    </source>
</evidence>
<dbReference type="InterPro" id="IPR000515">
    <property type="entry name" value="MetI-like"/>
</dbReference>
<feature type="transmembrane region" description="Helical" evidence="7">
    <location>
        <begin position="73"/>
        <end position="91"/>
    </location>
</feature>
<dbReference type="InterPro" id="IPR043429">
    <property type="entry name" value="ArtM/GltK/GlnP/TcyL/YhdX-like"/>
</dbReference>
<keyword evidence="10" id="KW-1185">Reference proteome</keyword>
<feature type="domain" description="ABC transmembrane type-1" evidence="8">
    <location>
        <begin position="69"/>
        <end position="267"/>
    </location>
</feature>
<feature type="transmembrane region" description="Helical" evidence="7">
    <location>
        <begin position="103"/>
        <end position="125"/>
    </location>
</feature>
<dbReference type="InterPro" id="IPR010065">
    <property type="entry name" value="AA_ABC_transptr_permease_3TM"/>
</dbReference>
<feature type="transmembrane region" description="Helical" evidence="7">
    <location>
        <begin position="189"/>
        <end position="212"/>
    </location>
</feature>
<comment type="subcellular location">
    <subcellularLocation>
        <location evidence="1 7">Cell membrane</location>
        <topology evidence="1 7">Multi-pass membrane protein</topology>
    </subcellularLocation>
</comment>
<reference evidence="10" key="1">
    <citation type="journal article" date="2019" name="Int. J. Syst. Evol. Microbiol.">
        <title>The Global Catalogue of Microorganisms (GCM) 10K type strain sequencing project: providing services to taxonomists for standard genome sequencing and annotation.</title>
        <authorList>
            <consortium name="The Broad Institute Genomics Platform"/>
            <consortium name="The Broad Institute Genome Sequencing Center for Infectious Disease"/>
            <person name="Wu L."/>
            <person name="Ma J."/>
        </authorList>
    </citation>
    <scope>NUCLEOTIDE SEQUENCE [LARGE SCALE GENOMIC DNA]</scope>
    <source>
        <strain evidence="10">JCM 17986</strain>
    </source>
</reference>
<organism evidence="9 10">
    <name type="scientific">Yinghuangia aomiensis</name>
    <dbReference type="NCBI Taxonomy" id="676205"/>
    <lineage>
        <taxon>Bacteria</taxon>
        <taxon>Bacillati</taxon>
        <taxon>Actinomycetota</taxon>
        <taxon>Actinomycetes</taxon>
        <taxon>Kitasatosporales</taxon>
        <taxon>Streptomycetaceae</taxon>
        <taxon>Yinghuangia</taxon>
    </lineage>
</organism>
<dbReference type="Proteomes" id="UP001500466">
    <property type="component" value="Unassembled WGS sequence"/>
</dbReference>
<feature type="transmembrane region" description="Helical" evidence="7">
    <location>
        <begin position="245"/>
        <end position="270"/>
    </location>
</feature>
<feature type="transmembrane region" description="Helical" evidence="7">
    <location>
        <begin position="21"/>
        <end position="40"/>
    </location>
</feature>
<dbReference type="NCBIfam" id="TIGR01726">
    <property type="entry name" value="HEQRo_perm_3TM"/>
    <property type="match status" value="1"/>
</dbReference>
<dbReference type="SUPFAM" id="SSF161098">
    <property type="entry name" value="MetI-like"/>
    <property type="match status" value="1"/>
</dbReference>
<proteinExistence type="inferred from homology"/>
<keyword evidence="2 7" id="KW-0813">Transport</keyword>
<evidence type="ECO:0000256" key="4">
    <source>
        <dbReference type="ARBA" id="ARBA00022692"/>
    </source>
</evidence>
<evidence type="ECO:0000313" key="10">
    <source>
        <dbReference type="Proteomes" id="UP001500466"/>
    </source>
</evidence>
<keyword evidence="3" id="KW-1003">Cell membrane</keyword>
<sequence length="303" mass="33059">MTQKATVLFDAPGPRARTRNAIVGAIGVAVLAGVFAWVVYRFDQTGQFDAKKWDPFQYSGIQQLIFDGLKSTLKAFALAVVFSLILGALLAAGRLSDHRPVRWAATAFVTFFRAMPLLILIYFLYVAPAKLSGWPSWLHWMNDPLWPLVIGLTLYNGTVQAETMRAGIQALPRGQSEAAYALGMRKSQVMMTILVPQGIRAMLPTIISQMVVTLKDTSLGFIITYPELLYTARQIGAVQDYGLPIIPAAIVIGAIYILLCIALSVFAVWLEKFLGKSRQGRPAKIETLPGETLAAAGAVSGDR</sequence>
<evidence type="ECO:0000313" key="9">
    <source>
        <dbReference type="EMBL" id="GAA4960472.1"/>
    </source>
</evidence>
<protein>
    <submittedName>
        <fullName evidence="9">Amino acid ABC transporter permease</fullName>
    </submittedName>
</protein>
<name>A0ABP9H3M7_9ACTN</name>
<dbReference type="EMBL" id="BAABHS010000007">
    <property type="protein sequence ID" value="GAA4960472.1"/>
    <property type="molecule type" value="Genomic_DNA"/>
</dbReference>
<evidence type="ECO:0000256" key="7">
    <source>
        <dbReference type="RuleBase" id="RU363032"/>
    </source>
</evidence>
<dbReference type="PANTHER" id="PTHR30614">
    <property type="entry name" value="MEMBRANE COMPONENT OF AMINO ACID ABC TRANSPORTER"/>
    <property type="match status" value="1"/>
</dbReference>
<evidence type="ECO:0000256" key="6">
    <source>
        <dbReference type="ARBA" id="ARBA00023136"/>
    </source>
</evidence>
<dbReference type="RefSeq" id="WP_345675443.1">
    <property type="nucleotide sequence ID" value="NZ_BAABHS010000007.1"/>
</dbReference>
<keyword evidence="4 7" id="KW-0812">Transmembrane</keyword>
<dbReference type="CDD" id="cd06261">
    <property type="entry name" value="TM_PBP2"/>
    <property type="match status" value="1"/>
</dbReference>
<comment type="caution">
    <text evidence="9">The sequence shown here is derived from an EMBL/GenBank/DDBJ whole genome shotgun (WGS) entry which is preliminary data.</text>
</comment>
<comment type="similarity">
    <text evidence="7">Belongs to the binding-protein-dependent transport system permease family.</text>
</comment>
<dbReference type="Pfam" id="PF00528">
    <property type="entry name" value="BPD_transp_1"/>
    <property type="match status" value="1"/>
</dbReference>
<dbReference type="Gene3D" id="1.10.3720.10">
    <property type="entry name" value="MetI-like"/>
    <property type="match status" value="1"/>
</dbReference>
<accession>A0ABP9H3M7</accession>
<gene>
    <name evidence="9" type="ORF">GCM10023205_24720</name>
</gene>
<dbReference type="InterPro" id="IPR035906">
    <property type="entry name" value="MetI-like_sf"/>
</dbReference>
<evidence type="ECO:0000256" key="5">
    <source>
        <dbReference type="ARBA" id="ARBA00022989"/>
    </source>
</evidence>
<evidence type="ECO:0000259" key="8">
    <source>
        <dbReference type="PROSITE" id="PS50928"/>
    </source>
</evidence>
<keyword evidence="6 7" id="KW-0472">Membrane</keyword>
<keyword evidence="5 7" id="KW-1133">Transmembrane helix</keyword>
<evidence type="ECO:0000256" key="2">
    <source>
        <dbReference type="ARBA" id="ARBA00022448"/>
    </source>
</evidence>
<evidence type="ECO:0000256" key="3">
    <source>
        <dbReference type="ARBA" id="ARBA00022475"/>
    </source>
</evidence>
<feature type="transmembrane region" description="Helical" evidence="7">
    <location>
        <begin position="145"/>
        <end position="168"/>
    </location>
</feature>
<dbReference type="PANTHER" id="PTHR30614:SF21">
    <property type="entry name" value="AMINO ACID ABC TRANSPORTER PERMEASE"/>
    <property type="match status" value="1"/>
</dbReference>